<name>A0ABV2EJ92_9CAUL</name>
<proteinExistence type="predicted"/>
<dbReference type="Proteomes" id="UP001549110">
    <property type="component" value="Unassembled WGS sequence"/>
</dbReference>
<reference evidence="1 2" key="1">
    <citation type="submission" date="2024-06" db="EMBL/GenBank/DDBJ databases">
        <title>Genomic Encyclopedia of Type Strains, Phase IV (KMG-IV): sequencing the most valuable type-strain genomes for metagenomic binning, comparative biology and taxonomic classification.</title>
        <authorList>
            <person name="Goeker M."/>
        </authorList>
    </citation>
    <scope>NUCLEOTIDE SEQUENCE [LARGE SCALE GENOMIC DNA]</scope>
    <source>
        <strain evidence="1 2">DSM 17809</strain>
    </source>
</reference>
<accession>A0ABV2EJ92</accession>
<keyword evidence="2" id="KW-1185">Reference proteome</keyword>
<comment type="caution">
    <text evidence="1">The sequence shown here is derived from an EMBL/GenBank/DDBJ whole genome shotgun (WGS) entry which is preliminary data.</text>
</comment>
<sequence>MIQDLKARVAGEGFARVSGEDMGRLIGAEARIGWPAYSASWADLAPDQFMADGGRYRRRRYAAFEVDEAGARRLPHQPHFQSLDYNRLNGGVDRWFEPITEQVAGDPLTDRIIGLCRGVFGAGGFPWQCEMHQFRIEARAGEIGQPTPEGVHRDGVDWVLVMLVARRNVAAGETSIFDPQGRPLGSFTLTEPLDAVFLDDARVFHGVTAIEAVDRTQPAFRDVLVATFRRKG</sequence>
<gene>
    <name evidence="1" type="ORF">ABID41_002203</name>
</gene>
<protein>
    <recommendedName>
        <fullName evidence="3">2OG-Fe dioxygenase family protein</fullName>
    </recommendedName>
</protein>
<evidence type="ECO:0000313" key="1">
    <source>
        <dbReference type="EMBL" id="MET3527108.1"/>
    </source>
</evidence>
<dbReference type="Pfam" id="PF10014">
    <property type="entry name" value="2OG-Fe_Oxy_2"/>
    <property type="match status" value="1"/>
</dbReference>
<evidence type="ECO:0000313" key="2">
    <source>
        <dbReference type="Proteomes" id="UP001549110"/>
    </source>
</evidence>
<dbReference type="Gene3D" id="2.60.120.620">
    <property type="entry name" value="q2cbj1_9rhob like domain"/>
    <property type="match status" value="1"/>
</dbReference>
<dbReference type="InterPro" id="IPR018724">
    <property type="entry name" value="2OG-Fe_dioxygenase"/>
</dbReference>
<evidence type="ECO:0008006" key="3">
    <source>
        <dbReference type="Google" id="ProtNLM"/>
    </source>
</evidence>
<organism evidence="1 2">
    <name type="scientific">Phenylobacterium koreense</name>
    <dbReference type="NCBI Taxonomy" id="266125"/>
    <lineage>
        <taxon>Bacteria</taxon>
        <taxon>Pseudomonadati</taxon>
        <taxon>Pseudomonadota</taxon>
        <taxon>Alphaproteobacteria</taxon>
        <taxon>Caulobacterales</taxon>
        <taxon>Caulobacteraceae</taxon>
        <taxon>Phenylobacterium</taxon>
    </lineage>
</organism>
<dbReference type="RefSeq" id="WP_354297623.1">
    <property type="nucleotide sequence ID" value="NZ_JBEPLU010000001.1"/>
</dbReference>
<dbReference type="EMBL" id="JBEPLU010000001">
    <property type="protein sequence ID" value="MET3527108.1"/>
    <property type="molecule type" value="Genomic_DNA"/>
</dbReference>